<sequence length="82" mass="9827">MNKCKKGKSYIFFRNVNPEPSKKVAISELIANFTKYNNTKRLEDNFFNHKDFITHQDCPHYIFNLTHILYGLSIIKYFIYSD</sequence>
<evidence type="ECO:0000313" key="1">
    <source>
        <dbReference type="EMBL" id="KAL2748291.1"/>
    </source>
</evidence>
<protein>
    <submittedName>
        <fullName evidence="1">Fatty acid synthase-like</fullName>
    </submittedName>
</protein>
<reference evidence="1 2" key="1">
    <citation type="journal article" date="2024" name="Ann. Entomol. Soc. Am.">
        <title>Genomic analyses of the southern and eastern yellowjacket wasps (Hymenoptera: Vespidae) reveal evolutionary signatures of social life.</title>
        <authorList>
            <person name="Catto M.A."/>
            <person name="Caine P.B."/>
            <person name="Orr S.E."/>
            <person name="Hunt B.G."/>
            <person name="Goodisman M.A.D."/>
        </authorList>
    </citation>
    <scope>NUCLEOTIDE SEQUENCE [LARGE SCALE GENOMIC DNA]</scope>
    <source>
        <strain evidence="1">232</strain>
        <tissue evidence="1">Head and thorax</tissue>
    </source>
</reference>
<dbReference type="Proteomes" id="UP001607303">
    <property type="component" value="Unassembled WGS sequence"/>
</dbReference>
<dbReference type="AlphaFoldDB" id="A0ABD2CTF8"/>
<gene>
    <name evidence="1" type="ORF">V1477_003576</name>
</gene>
<proteinExistence type="predicted"/>
<comment type="caution">
    <text evidence="1">The sequence shown here is derived from an EMBL/GenBank/DDBJ whole genome shotgun (WGS) entry which is preliminary data.</text>
</comment>
<name>A0ABD2CTF8_VESMC</name>
<evidence type="ECO:0000313" key="2">
    <source>
        <dbReference type="Proteomes" id="UP001607303"/>
    </source>
</evidence>
<accession>A0ABD2CTF8</accession>
<dbReference type="EMBL" id="JAYRBN010000032">
    <property type="protein sequence ID" value="KAL2748291.1"/>
    <property type="molecule type" value="Genomic_DNA"/>
</dbReference>
<keyword evidence="2" id="KW-1185">Reference proteome</keyword>
<organism evidence="1 2">
    <name type="scientific">Vespula maculifrons</name>
    <name type="common">Eastern yellow jacket</name>
    <name type="synonym">Wasp</name>
    <dbReference type="NCBI Taxonomy" id="7453"/>
    <lineage>
        <taxon>Eukaryota</taxon>
        <taxon>Metazoa</taxon>
        <taxon>Ecdysozoa</taxon>
        <taxon>Arthropoda</taxon>
        <taxon>Hexapoda</taxon>
        <taxon>Insecta</taxon>
        <taxon>Pterygota</taxon>
        <taxon>Neoptera</taxon>
        <taxon>Endopterygota</taxon>
        <taxon>Hymenoptera</taxon>
        <taxon>Apocrita</taxon>
        <taxon>Aculeata</taxon>
        <taxon>Vespoidea</taxon>
        <taxon>Vespidae</taxon>
        <taxon>Vespinae</taxon>
        <taxon>Vespula</taxon>
    </lineage>
</organism>